<gene>
    <name evidence="1" type="ORF">E6Q54_21630</name>
</gene>
<name>A0A5C7XLK1_9MYCO</name>
<reference evidence="1 2" key="1">
    <citation type="submission" date="2018-09" db="EMBL/GenBank/DDBJ databases">
        <title>Metagenome Assembled Genomes from an Advanced Water Purification Facility.</title>
        <authorList>
            <person name="Stamps B.W."/>
            <person name="Spear J.R."/>
        </authorList>
    </citation>
    <scope>NUCLEOTIDE SEQUENCE [LARGE SCALE GENOMIC DNA]</scope>
    <source>
        <strain evidence="1">Bin_29_2</strain>
    </source>
</reference>
<dbReference type="EMBL" id="SSGD01000158">
    <property type="protein sequence ID" value="TXI50253.1"/>
    <property type="molecule type" value="Genomic_DNA"/>
</dbReference>
<dbReference type="Proteomes" id="UP000321797">
    <property type="component" value="Unassembled WGS sequence"/>
</dbReference>
<dbReference type="OrthoDB" id="9812156at2"/>
<accession>A0A5C7XLK1</accession>
<comment type="caution">
    <text evidence="1">The sequence shown here is derived from an EMBL/GenBank/DDBJ whole genome shotgun (WGS) entry which is preliminary data.</text>
</comment>
<dbReference type="RefSeq" id="WP_131701225.1">
    <property type="nucleotide sequence ID" value="NZ_JACKUJ010000042.1"/>
</dbReference>
<protein>
    <submittedName>
        <fullName evidence="1">Uncharacterized protein</fullName>
    </submittedName>
</protein>
<sequence>MREDTVLRFRSGTHYHFVAVTHRPGVWRTTASDYRTDDCEPITEFAYNAIGKVERWADIIARANNLAYVTQWRPPPPRTRVMHAVVRFVLVGAEHWDAAIHVGHNRWHSTVEQASGVLIGSWSDITKHSTHIEMADSWQRLPDGLPHYSEWKFRRQRPATAGSSLGQQLSHDVCGGFE</sequence>
<evidence type="ECO:0000313" key="1">
    <source>
        <dbReference type="EMBL" id="TXI50253.1"/>
    </source>
</evidence>
<evidence type="ECO:0000313" key="2">
    <source>
        <dbReference type="Proteomes" id="UP000321797"/>
    </source>
</evidence>
<dbReference type="AlphaFoldDB" id="A0A5C7XLK1"/>
<proteinExistence type="predicted"/>
<organism evidence="1 2">
    <name type="scientific">Mycolicibacter arupensis</name>
    <dbReference type="NCBI Taxonomy" id="342002"/>
    <lineage>
        <taxon>Bacteria</taxon>
        <taxon>Bacillati</taxon>
        <taxon>Actinomycetota</taxon>
        <taxon>Actinomycetes</taxon>
        <taxon>Mycobacteriales</taxon>
        <taxon>Mycobacteriaceae</taxon>
        <taxon>Mycolicibacter</taxon>
    </lineage>
</organism>